<evidence type="ECO:0000313" key="3">
    <source>
        <dbReference type="EMBL" id="AOT24412.1"/>
    </source>
</evidence>
<dbReference type="KEGG" id="vg:40072464"/>
<feature type="region of interest" description="Disordered" evidence="1">
    <location>
        <begin position="77"/>
        <end position="112"/>
    </location>
</feature>
<dbReference type="CDD" id="cd00085">
    <property type="entry name" value="HNHc"/>
    <property type="match status" value="1"/>
</dbReference>
<reference evidence="3 4" key="1">
    <citation type="submission" date="2016-07" db="EMBL/GenBank/DDBJ databases">
        <authorList>
            <person name="Modlin R.L."/>
            <person name="Cheng L.S."/>
            <person name="Marinelli L.J."/>
            <person name="Grosset N."/>
            <person name="Gautier M."/>
            <person name="Fitz-Gibbon S."/>
            <person name="Pellegrini M."/>
            <person name="Bowman C.A."/>
            <person name="Russell D.A."/>
            <person name="Jacobs-Sera D."/>
            <person name="Hatfull G.F."/>
        </authorList>
    </citation>
    <scope>NUCLEOTIDE SEQUENCE [LARGE SCALE GENOMIC DNA]</scope>
</reference>
<protein>
    <submittedName>
        <fullName evidence="3">HNH endonuclease</fullName>
    </submittedName>
</protein>
<organism evidence="3 4">
    <name type="scientific">Propionibacterium phage B22</name>
    <dbReference type="NCBI Taxonomy" id="1897532"/>
    <lineage>
        <taxon>Viruses</taxon>
        <taxon>Duplodnaviria</taxon>
        <taxon>Heunggongvirae</taxon>
        <taxon>Uroviricota</taxon>
        <taxon>Caudoviricetes</taxon>
        <taxon>Doucettevirus</taxon>
        <taxon>Doucettevirus B22</taxon>
    </lineage>
</organism>
<dbReference type="SMART" id="SM00507">
    <property type="entry name" value="HNHc"/>
    <property type="match status" value="1"/>
</dbReference>
<evidence type="ECO:0000259" key="2">
    <source>
        <dbReference type="SMART" id="SM00507"/>
    </source>
</evidence>
<evidence type="ECO:0000256" key="1">
    <source>
        <dbReference type="SAM" id="MobiDB-lite"/>
    </source>
</evidence>
<dbReference type="Pfam" id="PF01844">
    <property type="entry name" value="HNH"/>
    <property type="match status" value="1"/>
</dbReference>
<dbReference type="InterPro" id="IPR002711">
    <property type="entry name" value="HNH"/>
</dbReference>
<dbReference type="OrthoDB" id="16333at10239"/>
<dbReference type="Proteomes" id="UP000221125">
    <property type="component" value="Segment"/>
</dbReference>
<accession>A0A1D8ETP1</accession>
<evidence type="ECO:0000313" key="4">
    <source>
        <dbReference type="Proteomes" id="UP000221125"/>
    </source>
</evidence>
<name>A0A1D8ETP1_9CAUD</name>
<keyword evidence="3" id="KW-0378">Hydrolase</keyword>
<dbReference type="EMBL" id="KX620750">
    <property type="protein sequence ID" value="AOT24412.1"/>
    <property type="molecule type" value="Genomic_DNA"/>
</dbReference>
<dbReference type="InterPro" id="IPR003615">
    <property type="entry name" value="HNH_nuc"/>
</dbReference>
<dbReference type="GeneID" id="40072464"/>
<dbReference type="RefSeq" id="YP_009596864.1">
    <property type="nucleotide sequence ID" value="NC_041891.1"/>
</dbReference>
<feature type="domain" description="HNH nuclease" evidence="2">
    <location>
        <begin position="15"/>
        <end position="76"/>
    </location>
</feature>
<dbReference type="GO" id="GO:0003676">
    <property type="term" value="F:nucleic acid binding"/>
    <property type="evidence" value="ECO:0007669"/>
    <property type="project" value="InterPro"/>
</dbReference>
<dbReference type="Gene3D" id="1.10.30.50">
    <property type="match status" value="1"/>
</dbReference>
<dbReference type="GO" id="GO:0008270">
    <property type="term" value="F:zinc ion binding"/>
    <property type="evidence" value="ECO:0007669"/>
    <property type="project" value="InterPro"/>
</dbReference>
<sequence>MSTSRTGTATWLRHAAQAKREAQARGLARCPLCGVWMDYEVGKRPNSAEADHIRPHSLGGSDDIDNIRVICRRCNQSRGNGLKRPGRQRQRPIKRIELAQPARSGAFPAPSA</sequence>
<gene>
    <name evidence="3" type="primary">61</name>
    <name evidence="3" type="ORF">B22_61</name>
</gene>
<keyword evidence="4" id="KW-1185">Reference proteome</keyword>
<keyword evidence="3" id="KW-0540">Nuclease</keyword>
<dbReference type="GO" id="GO:0004519">
    <property type="term" value="F:endonuclease activity"/>
    <property type="evidence" value="ECO:0007669"/>
    <property type="project" value="UniProtKB-KW"/>
</dbReference>
<feature type="compositionally biased region" description="Basic residues" evidence="1">
    <location>
        <begin position="84"/>
        <end position="93"/>
    </location>
</feature>
<proteinExistence type="predicted"/>
<keyword evidence="3" id="KW-0255">Endonuclease</keyword>